<dbReference type="Proteomes" id="UP000238650">
    <property type="component" value="Unassembled WGS sequence"/>
</dbReference>
<evidence type="ECO:0000256" key="1">
    <source>
        <dbReference type="SAM" id="MobiDB-lite"/>
    </source>
</evidence>
<comment type="caution">
    <text evidence="3">The sequence shown here is derived from an EMBL/GenBank/DDBJ whole genome shotgun (WGS) entry which is preliminary data.</text>
</comment>
<evidence type="ECO:0000313" key="3">
    <source>
        <dbReference type="EMBL" id="PRI12244.1"/>
    </source>
</evidence>
<sequence length="218" mass="23122">MSAPEPPKRSTHVDMPVAYAAVGASKLPDLMRFPPEGSTPYEEQLRLGSGQERFLTASNLLMTWGAQRGAGLAVEDVVRGSGAHYLGPSFDQSGAPQAADAPEEHFGPDGEPYLVAGSTATLRAEGQDARSVLIVYTIDEERRVGFAWGTADENGAVGEQLFAVERREDDTVWATARGFLFPPKDGLLGLRARGAVRAAIDSVRDQLASLAPGARGSV</sequence>
<organism evidence="3 4">
    <name type="scientific">Leucobacter massiliensis</name>
    <dbReference type="NCBI Taxonomy" id="1686285"/>
    <lineage>
        <taxon>Bacteria</taxon>
        <taxon>Bacillati</taxon>
        <taxon>Actinomycetota</taxon>
        <taxon>Actinomycetes</taxon>
        <taxon>Micrococcales</taxon>
        <taxon>Microbacteriaceae</taxon>
        <taxon>Leucobacter</taxon>
    </lineage>
</organism>
<dbReference type="EMBL" id="MWZD01000013">
    <property type="protein sequence ID" value="PRI12244.1"/>
    <property type="molecule type" value="Genomic_DNA"/>
</dbReference>
<accession>A0A2S9QRN3</accession>
<name>A0A2S9QRN3_9MICO</name>
<reference evidence="3 4" key="1">
    <citation type="journal article" date="2017" name="New Microbes New Infect">
        <title>Genome sequence of 'Leucobacter massiliensis' sp. nov. isolated from human pharynx after travel to the 2014 Hajj.</title>
        <authorList>
            <person name="Leangapichart T."/>
            <person name="Gautret P."/>
            <person name="Nguyen T.T."/>
            <person name="Armstrong N."/>
            <person name="Rolain J.M."/>
        </authorList>
    </citation>
    <scope>NUCLEOTIDE SEQUENCE [LARGE SCALE GENOMIC DNA]</scope>
    <source>
        <strain evidence="3 4">122RC15</strain>
    </source>
</reference>
<evidence type="ECO:0000313" key="4">
    <source>
        <dbReference type="Proteomes" id="UP000238650"/>
    </source>
</evidence>
<evidence type="ECO:0000259" key="2">
    <source>
        <dbReference type="Pfam" id="PF09348"/>
    </source>
</evidence>
<keyword evidence="4" id="KW-1185">Reference proteome</keyword>
<dbReference type="InterPro" id="IPR018960">
    <property type="entry name" value="DUF1990"/>
</dbReference>
<dbReference type="RefSeq" id="WP_105804553.1">
    <property type="nucleotide sequence ID" value="NZ_MWZD01000013.1"/>
</dbReference>
<dbReference type="Pfam" id="PF09348">
    <property type="entry name" value="DUF1990"/>
    <property type="match status" value="2"/>
</dbReference>
<protein>
    <recommendedName>
        <fullName evidence="2">DUF1990 domain-containing protein</fullName>
    </recommendedName>
</protein>
<proteinExistence type="predicted"/>
<feature type="domain" description="DUF1990" evidence="2">
    <location>
        <begin position="131"/>
        <end position="179"/>
    </location>
</feature>
<feature type="region of interest" description="Disordered" evidence="1">
    <location>
        <begin position="88"/>
        <end position="109"/>
    </location>
</feature>
<feature type="domain" description="DUF1990" evidence="2">
    <location>
        <begin position="19"/>
        <end position="75"/>
    </location>
</feature>
<gene>
    <name evidence="3" type="ORF">B4915_04125</name>
</gene>
<dbReference type="OrthoDB" id="120660at2"/>
<dbReference type="AlphaFoldDB" id="A0A2S9QRN3"/>